<dbReference type="CDD" id="cd00609">
    <property type="entry name" value="AAT_like"/>
    <property type="match status" value="1"/>
</dbReference>
<accession>A0ABY9YVK7</accession>
<dbReference type="InterPro" id="IPR015421">
    <property type="entry name" value="PyrdxlP-dep_Trfase_major"/>
</dbReference>
<sequence>MTTLQQLNNFELDKVHRKINEEYNKFKAMGIQFNMARGKPAPEQLALAEQLLNLPGSGNYMASDGADCRNYGGERGLPEARELMSALVGAPPENTLVEGNSSLALMHDYLVFSLLRGNSDSLLPWSQEEKIRFLCPVPGYDYHFNMTEEYGIEMCPVSLDADGPDMDQVEELVAEDSSIKGMWCVPKYSNPTGTIYSDSVIKRLASMTTAAPDFRLFWDNAYAVHHLTEKRITIANILDACESAGHPNRALVFASTSKVTFPGGGIAAFASSTDNLQWFLEKIGKRSIVPDRINQLRHMALLPDEQALHALMDAHRQIIDPKFEAVHAAFDRWLTDPTVANWTRPKGGYFISLHTPKGCARRAVELAEKAGVTMTPAGAAFPYGNDPEDSHLRIAPTFLSMEEIEQAAEGIALSIRLAVSEKARTKNNLCYPITTPE</sequence>
<keyword evidence="2" id="KW-1185">Reference proteome</keyword>
<dbReference type="PANTHER" id="PTHR43799:SF1">
    <property type="entry name" value="ASPARTATE AMINOTRANSFERASE"/>
    <property type="match status" value="1"/>
</dbReference>
<dbReference type="Gene3D" id="3.40.640.10">
    <property type="entry name" value="Type I PLP-dependent aspartate aminotransferase-like (Major domain)"/>
    <property type="match status" value="1"/>
</dbReference>
<keyword evidence="1" id="KW-0032">Aminotransferase</keyword>
<evidence type="ECO:0000313" key="2">
    <source>
        <dbReference type="Proteomes" id="UP001301869"/>
    </source>
</evidence>
<name>A0ABY9YVK7_9GAMM</name>
<reference evidence="1 2" key="1">
    <citation type="submission" date="2023-03" db="EMBL/GenBank/DDBJ databases">
        <title>Halomonas sp. nov., isolated from Korean tranditional fermented seafood 'Jeotgal'.</title>
        <authorList>
            <person name="Kim B."/>
            <person name="Shin N.-R."/>
        </authorList>
    </citation>
    <scope>NUCLEOTIDE SEQUENCE [LARGE SCALE GENOMIC DNA]</scope>
    <source>
        <strain evidence="1 2">SG2L-4</strain>
    </source>
</reference>
<evidence type="ECO:0000313" key="1">
    <source>
        <dbReference type="EMBL" id="WNK18894.1"/>
    </source>
</evidence>
<dbReference type="RefSeq" id="WP_311881898.1">
    <property type="nucleotide sequence ID" value="NZ_CP119391.1"/>
</dbReference>
<keyword evidence="1" id="KW-0808">Transferase</keyword>
<dbReference type="Pfam" id="PF12897">
    <property type="entry name" value="Asp_aminotransf"/>
    <property type="match status" value="1"/>
</dbReference>
<dbReference type="EMBL" id="CP119391">
    <property type="protein sequence ID" value="WNK18894.1"/>
    <property type="molecule type" value="Genomic_DNA"/>
</dbReference>
<dbReference type="GO" id="GO:0008483">
    <property type="term" value="F:transaminase activity"/>
    <property type="evidence" value="ECO:0007669"/>
    <property type="project" value="UniProtKB-KW"/>
</dbReference>
<dbReference type="PANTHER" id="PTHR43799">
    <property type="entry name" value="AMINOTRANSFERASE, PUTATIVE-RELATED"/>
    <property type="match status" value="1"/>
</dbReference>
<protein>
    <submittedName>
        <fullName evidence="1">Aminotransferase class I/II-fold pyridoxal phosphate-dependent enzyme</fullName>
    </submittedName>
</protein>
<dbReference type="InterPro" id="IPR024551">
    <property type="entry name" value="AspAT_Ic"/>
</dbReference>
<gene>
    <name evidence="1" type="ORF">P1P91_08305</name>
</gene>
<organism evidence="1 2">
    <name type="scientific">Halomonas piscis</name>
    <dbReference type="NCBI Taxonomy" id="3031727"/>
    <lineage>
        <taxon>Bacteria</taxon>
        <taxon>Pseudomonadati</taxon>
        <taxon>Pseudomonadota</taxon>
        <taxon>Gammaproteobacteria</taxon>
        <taxon>Oceanospirillales</taxon>
        <taxon>Halomonadaceae</taxon>
        <taxon>Halomonas</taxon>
    </lineage>
</organism>
<dbReference type="InterPro" id="IPR015422">
    <property type="entry name" value="PyrdxlP-dep_Trfase_small"/>
</dbReference>
<dbReference type="Gene3D" id="3.90.1150.10">
    <property type="entry name" value="Aspartate Aminotransferase, domain 1"/>
    <property type="match status" value="1"/>
</dbReference>
<proteinExistence type="predicted"/>
<dbReference type="SUPFAM" id="SSF53383">
    <property type="entry name" value="PLP-dependent transferases"/>
    <property type="match status" value="1"/>
</dbReference>
<dbReference type="Proteomes" id="UP001301869">
    <property type="component" value="Chromosome"/>
</dbReference>
<dbReference type="InterPro" id="IPR015424">
    <property type="entry name" value="PyrdxlP-dep_Trfase"/>
</dbReference>